<keyword evidence="3" id="KW-1185">Reference proteome</keyword>
<dbReference type="SUPFAM" id="SSF53850">
    <property type="entry name" value="Periplasmic binding protein-like II"/>
    <property type="match status" value="1"/>
</dbReference>
<evidence type="ECO:0000256" key="1">
    <source>
        <dbReference type="SAM" id="MobiDB-lite"/>
    </source>
</evidence>
<dbReference type="Proteomes" id="UP000502136">
    <property type="component" value="Chromosome"/>
</dbReference>
<feature type="compositionally biased region" description="Low complexity" evidence="1">
    <location>
        <begin position="24"/>
        <end position="35"/>
    </location>
</feature>
<dbReference type="AlphaFoldDB" id="A0A6H2GVK9"/>
<dbReference type="InterPro" id="IPR006059">
    <property type="entry name" value="SBP"/>
</dbReference>
<organism evidence="2 3">
    <name type="scientific">Paenibacillus albicereus</name>
    <dbReference type="NCBI Taxonomy" id="2726185"/>
    <lineage>
        <taxon>Bacteria</taxon>
        <taxon>Bacillati</taxon>
        <taxon>Bacillota</taxon>
        <taxon>Bacilli</taxon>
        <taxon>Bacillales</taxon>
        <taxon>Paenibacillaceae</taxon>
        <taxon>Paenibacillus</taxon>
    </lineage>
</organism>
<protein>
    <submittedName>
        <fullName evidence="2">Extracellular solute-binding protein</fullName>
    </submittedName>
</protein>
<dbReference type="PANTHER" id="PTHR43649">
    <property type="entry name" value="ARABINOSE-BINDING PROTEIN-RELATED"/>
    <property type="match status" value="1"/>
</dbReference>
<proteinExistence type="predicted"/>
<dbReference type="Gene3D" id="3.40.190.10">
    <property type="entry name" value="Periplasmic binding protein-like II"/>
    <property type="match status" value="2"/>
</dbReference>
<reference evidence="2 3" key="1">
    <citation type="submission" date="2020-04" db="EMBL/GenBank/DDBJ databases">
        <title>Novel Paenibacillus strain UniB2 isolated from commercial digestive syrup.</title>
        <authorList>
            <person name="Thorat V."/>
            <person name="Kirdat K."/>
            <person name="Tiwarekar B."/>
            <person name="Yadav A."/>
        </authorList>
    </citation>
    <scope>NUCLEOTIDE SEQUENCE [LARGE SCALE GENOMIC DNA]</scope>
    <source>
        <strain evidence="2 3">UniB2</strain>
    </source>
</reference>
<dbReference type="InterPro" id="IPR050490">
    <property type="entry name" value="Bact_solute-bd_prot1"/>
</dbReference>
<evidence type="ECO:0000313" key="3">
    <source>
        <dbReference type="Proteomes" id="UP000502136"/>
    </source>
</evidence>
<dbReference type="KEGG" id="palr:HGI30_07655"/>
<name>A0A6H2GVK9_9BACL</name>
<evidence type="ECO:0000313" key="2">
    <source>
        <dbReference type="EMBL" id="QJC51435.1"/>
    </source>
</evidence>
<feature type="region of interest" description="Disordered" evidence="1">
    <location>
        <begin position="1"/>
        <end position="35"/>
    </location>
</feature>
<accession>A0A6H2GVK9</accession>
<sequence length="456" mass="49905">MTNDVAGKASPRSARPQRPEPAPERQAGAAAPLRTAARRRIERTAWALALAALLAGCSSSSPAPKVTEPEPQQALIKFVASEYSTETKPLLEDIVSGFESLHPDIRVELQVVNWDILDGVYTNMLAQGEPPDLLNANFYAHFAADGLLNDLGEILPDSFLDNLQPSLLARDTYKGQLAALPYVASVRSLYYNQELFEQAGIAGPPRTWSELVEDARLVREGGHGEGFGIDMTDNEIHSYLSYFFYGAGGGWIKNGRWAIDQPANVEGLELLKSMYDAGLTDAEPWLKTRDEKQRILGGGGLAMMISGNYFSSVVPKEFPGLRWGRGPIPVKDGQPPMTFGVQDVLVSFKTGHTDPAALSAFIQYLYEDERYADMVRQEGFLPVTLSAGRLLSEGDAEMRANLDDLGGARFVPIEQPRWSNVMDAARKLGSAVLQGRYSPQSALEELQAIAMKQDVD</sequence>
<dbReference type="PANTHER" id="PTHR43649:SF30">
    <property type="entry name" value="ABC TRANSPORTER SUBSTRATE-BINDING PROTEIN"/>
    <property type="match status" value="1"/>
</dbReference>
<dbReference type="Pfam" id="PF01547">
    <property type="entry name" value="SBP_bac_1"/>
    <property type="match status" value="1"/>
</dbReference>
<dbReference type="RefSeq" id="WP_168907085.1">
    <property type="nucleotide sequence ID" value="NZ_CP051428.1"/>
</dbReference>
<dbReference type="EMBL" id="CP051428">
    <property type="protein sequence ID" value="QJC51435.1"/>
    <property type="molecule type" value="Genomic_DNA"/>
</dbReference>
<gene>
    <name evidence="2" type="ORF">HGI30_07655</name>
</gene>